<gene>
    <name evidence="12" type="ORF">DGYR_LOCUS10789</name>
</gene>
<evidence type="ECO:0000313" key="13">
    <source>
        <dbReference type="Proteomes" id="UP000549394"/>
    </source>
</evidence>
<evidence type="ECO:0000256" key="4">
    <source>
        <dbReference type="ARBA" id="ARBA00016468"/>
    </source>
</evidence>
<comment type="caution">
    <text evidence="12">The sequence shown here is derived from an EMBL/GenBank/DDBJ whole genome shotgun (WGS) entry which is preliminary data.</text>
</comment>
<comment type="function">
    <text evidence="1">May be a regulator of keratinocyte proliferation or differentiation.</text>
</comment>
<evidence type="ECO:0000256" key="3">
    <source>
        <dbReference type="ARBA" id="ARBA00004496"/>
    </source>
</evidence>
<dbReference type="Proteomes" id="UP000549394">
    <property type="component" value="Unassembled WGS sequence"/>
</dbReference>
<evidence type="ECO:0000256" key="7">
    <source>
        <dbReference type="ARBA" id="ARBA00022782"/>
    </source>
</evidence>
<dbReference type="GO" id="GO:0005634">
    <property type="term" value="C:nucleus"/>
    <property type="evidence" value="ECO:0007669"/>
    <property type="project" value="UniProtKB-SubCell"/>
</dbReference>
<proteinExistence type="predicted"/>
<accession>A0A7I8W7Y3</accession>
<dbReference type="PANTHER" id="PTHR46822">
    <property type="entry name" value="COILED-COIL ALPHA-HELICAL ROD PROTEIN 1"/>
    <property type="match status" value="1"/>
</dbReference>
<dbReference type="GO" id="GO:0005814">
    <property type="term" value="C:centriole"/>
    <property type="evidence" value="ECO:0007669"/>
    <property type="project" value="TreeGrafter"/>
</dbReference>
<organism evidence="12 13">
    <name type="scientific">Dimorphilus gyrociliatus</name>
    <dbReference type="NCBI Taxonomy" id="2664684"/>
    <lineage>
        <taxon>Eukaryota</taxon>
        <taxon>Metazoa</taxon>
        <taxon>Spiralia</taxon>
        <taxon>Lophotrochozoa</taxon>
        <taxon>Annelida</taxon>
        <taxon>Polychaeta</taxon>
        <taxon>Polychaeta incertae sedis</taxon>
        <taxon>Dinophilidae</taxon>
        <taxon>Dimorphilus</taxon>
    </lineage>
</organism>
<dbReference type="GO" id="GO:0005737">
    <property type="term" value="C:cytoplasm"/>
    <property type="evidence" value="ECO:0007669"/>
    <property type="project" value="UniProtKB-SubCell"/>
</dbReference>
<dbReference type="Pfam" id="PF07111">
    <property type="entry name" value="HCR"/>
    <property type="match status" value="1"/>
</dbReference>
<keyword evidence="5" id="KW-0217">Developmental protein</keyword>
<dbReference type="EMBL" id="CAJFCJ010000019">
    <property type="protein sequence ID" value="CAD5123064.1"/>
    <property type="molecule type" value="Genomic_DNA"/>
</dbReference>
<evidence type="ECO:0000256" key="11">
    <source>
        <dbReference type="SAM" id="Coils"/>
    </source>
</evidence>
<comment type="subcellular location">
    <subcellularLocation>
        <location evidence="3">Cytoplasm</location>
    </subcellularLocation>
    <subcellularLocation>
        <location evidence="2">Nucleus</location>
    </subcellularLocation>
</comment>
<evidence type="ECO:0000256" key="6">
    <source>
        <dbReference type="ARBA" id="ARBA00022490"/>
    </source>
</evidence>
<dbReference type="InterPro" id="IPR009800">
    <property type="entry name" value="HCR"/>
</dbReference>
<reference evidence="12 13" key="1">
    <citation type="submission" date="2020-08" db="EMBL/GenBank/DDBJ databases">
        <authorList>
            <person name="Hejnol A."/>
        </authorList>
    </citation>
    <scope>NUCLEOTIDE SEQUENCE [LARGE SCALE GENOMIC DNA]</scope>
</reference>
<dbReference type="GO" id="GO:0006611">
    <property type="term" value="P:protein export from nucleus"/>
    <property type="evidence" value="ECO:0007669"/>
    <property type="project" value="TreeGrafter"/>
</dbReference>
<evidence type="ECO:0000256" key="1">
    <source>
        <dbReference type="ARBA" id="ARBA00003936"/>
    </source>
</evidence>
<dbReference type="AlphaFoldDB" id="A0A7I8W7Y3"/>
<feature type="coiled-coil region" evidence="11">
    <location>
        <begin position="346"/>
        <end position="394"/>
    </location>
</feature>
<sequence length="714" mass="84845">MAAKLSTPDDYSQEKPLLLPPTHFVVRQEEKLENNESTEREKEVQELQINLQKRYDDALLEMKELKEQIHKFTEKKRDIVESISPMQQLMSPLFHTNAVQNLHEIIDTQKKEINILSKELETSKITYEKELMKKETEFSIRERNFQEEIRILKSHLVELKEDKKVSITNLEEKLKDEENKYISTINHLKEKLNDKVNTLEDSLSKINNEKDSLENDLQRLKKETEIREKELELVVSSQKSELNKLKSYLSEAELESSDRTNQRIIKTLQAKIESLEKEGELLQTTAANTKTRFDCQNQILCTQENELMKSIQKSEQRENLLTKWRQEVWKLLVKTKQKEAIYNKEKFELKNKITILNEKCESNENQINILKHTIDDKNAEISICKSEYENVKRELISVQRITVDIDDQYQNACKCLGNFLFVKSLSGEIKRHEDFCSDLSLKILSFDRRISFAGNRIQFIQDQLTNRQYQQQQQYKDIEKEELRCELNDIKVELERVKSERANLIKQVRNDSEHIDDKIRKNEKIYTDEINQLKNRIGELHAENLAIEEKKNYLEKNLEKIQENVTELENCLDAERKNLVENTEKAKQELRIEYSDQINDLQWKLTESRKEQTRAVLNIRQLERSLERCKQDLEMEKHNVIEENDKIRKHLQSSEREKNILIGNINDSLFKDYSSLRKKPASFYENEENKNMDNLLEELEELSSETLRDSNDVE</sequence>
<dbReference type="PANTHER" id="PTHR46822:SF1">
    <property type="entry name" value="COILED-COIL ALPHA-HELICAL ROD PROTEIN 1"/>
    <property type="match status" value="1"/>
</dbReference>
<evidence type="ECO:0000256" key="2">
    <source>
        <dbReference type="ARBA" id="ARBA00004123"/>
    </source>
</evidence>
<evidence type="ECO:0000256" key="5">
    <source>
        <dbReference type="ARBA" id="ARBA00022473"/>
    </source>
</evidence>
<feature type="coiled-coil region" evidence="11">
    <location>
        <begin position="28"/>
        <end position="292"/>
    </location>
</feature>
<name>A0A7I8W7Y3_9ANNE</name>
<dbReference type="OrthoDB" id="193258at2759"/>
<evidence type="ECO:0000256" key="10">
    <source>
        <dbReference type="ARBA" id="ARBA00031932"/>
    </source>
</evidence>
<keyword evidence="9" id="KW-0539">Nucleus</keyword>
<protein>
    <recommendedName>
        <fullName evidence="4">Coiled-coil alpha-helical rod protein 1</fullName>
    </recommendedName>
    <alternativeName>
        <fullName evidence="10">Alpha-helical coiled-coil rod protein</fullName>
    </alternativeName>
</protein>
<keyword evidence="13" id="KW-1185">Reference proteome</keyword>
<keyword evidence="7" id="KW-0221">Differentiation</keyword>
<feature type="coiled-coil region" evidence="11">
    <location>
        <begin position="480"/>
        <end position="657"/>
    </location>
</feature>
<keyword evidence="6" id="KW-0963">Cytoplasm</keyword>
<dbReference type="GO" id="GO:0030154">
    <property type="term" value="P:cell differentiation"/>
    <property type="evidence" value="ECO:0007669"/>
    <property type="project" value="UniProtKB-KW"/>
</dbReference>
<evidence type="ECO:0000256" key="9">
    <source>
        <dbReference type="ARBA" id="ARBA00023242"/>
    </source>
</evidence>
<evidence type="ECO:0000256" key="8">
    <source>
        <dbReference type="ARBA" id="ARBA00023054"/>
    </source>
</evidence>
<keyword evidence="8 11" id="KW-0175">Coiled coil</keyword>
<dbReference type="SUPFAM" id="SSF57997">
    <property type="entry name" value="Tropomyosin"/>
    <property type="match status" value="1"/>
</dbReference>
<evidence type="ECO:0000313" key="12">
    <source>
        <dbReference type="EMBL" id="CAD5123064.1"/>
    </source>
</evidence>